<comment type="caution">
    <text evidence="7">The sequence shown here is derived from an EMBL/GenBank/DDBJ whole genome shotgun (WGS) entry which is preliminary data.</text>
</comment>
<evidence type="ECO:0000256" key="4">
    <source>
        <dbReference type="ARBA" id="ARBA00023242"/>
    </source>
</evidence>
<evidence type="ECO:0000313" key="8">
    <source>
        <dbReference type="Proteomes" id="UP000886520"/>
    </source>
</evidence>
<keyword evidence="8" id="KW-1185">Reference proteome</keyword>
<keyword evidence="4" id="KW-0539">Nucleus</keyword>
<dbReference type="InterPro" id="IPR036638">
    <property type="entry name" value="HLH_DNA-bd_sf"/>
</dbReference>
<evidence type="ECO:0000256" key="2">
    <source>
        <dbReference type="ARBA" id="ARBA00023015"/>
    </source>
</evidence>
<reference evidence="7" key="1">
    <citation type="submission" date="2021-01" db="EMBL/GenBank/DDBJ databases">
        <title>Adiantum capillus-veneris genome.</title>
        <authorList>
            <person name="Fang Y."/>
            <person name="Liao Q."/>
        </authorList>
    </citation>
    <scope>NUCLEOTIDE SEQUENCE</scope>
    <source>
        <strain evidence="7">H3</strain>
        <tissue evidence="7">Leaf</tissue>
    </source>
</reference>
<dbReference type="InterPro" id="IPR011598">
    <property type="entry name" value="bHLH_dom"/>
</dbReference>
<organism evidence="7 8">
    <name type="scientific">Adiantum capillus-veneris</name>
    <name type="common">Maidenhair fern</name>
    <dbReference type="NCBI Taxonomy" id="13818"/>
    <lineage>
        <taxon>Eukaryota</taxon>
        <taxon>Viridiplantae</taxon>
        <taxon>Streptophyta</taxon>
        <taxon>Embryophyta</taxon>
        <taxon>Tracheophyta</taxon>
        <taxon>Polypodiopsida</taxon>
        <taxon>Polypodiidae</taxon>
        <taxon>Polypodiales</taxon>
        <taxon>Pteridineae</taxon>
        <taxon>Pteridaceae</taxon>
        <taxon>Vittarioideae</taxon>
        <taxon>Adiantum</taxon>
    </lineage>
</organism>
<dbReference type="GO" id="GO:0005634">
    <property type="term" value="C:nucleus"/>
    <property type="evidence" value="ECO:0007669"/>
    <property type="project" value="UniProtKB-SubCell"/>
</dbReference>
<sequence length="542" mass="59581">MPEHEIQGNSTAVLPFAVAMEEEQGQSCSLYSLPQALAMAASPGLYSSSTAFTTAHEQGFSYAADHENIPKVENFARHNHTQVYEEPNNNMGCITPSLPLWANNMNAESLVGAPLNEQNINYLLSLQGLLKCQYGIFLTLDQLLAFDALPALLQPESDPQLEPYNEDHDLVRLELPPPSIITSHPAHPQVHEVAADHVKQAACLPATIQETSACVSPILMNHLCINEAYRAQDISSPGSAASSSVVTESENGEKVHLHAEYVAPTSNLLAQDKINQSWIDPSISWISGAGQKSSALQALRTRALEDPCERPSQRRKLQEITLEQVLQAEKLQVSVGTIVMQPISACDTSLMEVTNGRDVPASSLPGMRRGSLAGMRDLQAFRERSHEIPHPLPQPKRPVSTSVEPQSIAARHRRQRIKEKTEALGMIIPGATRLDTAGMFDLAIKYVHFLQAQMMCLENEVSFSSRQKMMSYEDESVSGFRRALIHRLLSSQDVQHFLSKEGLCLVTESLASRLNYDGINDNTSVLSKRRAALLSAKPDNVS</sequence>
<proteinExistence type="predicted"/>
<dbReference type="InterPro" id="IPR045843">
    <property type="entry name" value="IND-like"/>
</dbReference>
<gene>
    <name evidence="7" type="ORF">GOP47_0022980</name>
</gene>
<dbReference type="PANTHER" id="PTHR45914">
    <property type="entry name" value="TRANSCRIPTION FACTOR HEC3-RELATED"/>
    <property type="match status" value="1"/>
</dbReference>
<evidence type="ECO:0000256" key="1">
    <source>
        <dbReference type="ARBA" id="ARBA00004123"/>
    </source>
</evidence>
<dbReference type="Gene3D" id="4.10.280.10">
    <property type="entry name" value="Helix-loop-helix DNA-binding domain"/>
    <property type="match status" value="1"/>
</dbReference>
<dbReference type="SMART" id="SM00353">
    <property type="entry name" value="HLH"/>
    <property type="match status" value="1"/>
</dbReference>
<dbReference type="GO" id="GO:0046983">
    <property type="term" value="F:protein dimerization activity"/>
    <property type="evidence" value="ECO:0007669"/>
    <property type="project" value="InterPro"/>
</dbReference>
<dbReference type="EMBL" id="JABFUD020000022">
    <property type="protein sequence ID" value="KAI5062441.1"/>
    <property type="molecule type" value="Genomic_DNA"/>
</dbReference>
<evidence type="ECO:0000313" key="7">
    <source>
        <dbReference type="EMBL" id="KAI5062441.1"/>
    </source>
</evidence>
<protein>
    <recommendedName>
        <fullName evidence="6">BHLH domain-containing protein</fullName>
    </recommendedName>
</protein>
<accession>A0A9D4Z7E4</accession>
<keyword evidence="3" id="KW-0804">Transcription</keyword>
<keyword evidence="2" id="KW-0805">Transcription regulation</keyword>
<dbReference type="PANTHER" id="PTHR45914:SF24">
    <property type="entry name" value="BHLH DOMAIN-CONTAINING PROTEIN"/>
    <property type="match status" value="1"/>
</dbReference>
<dbReference type="GO" id="GO:0003700">
    <property type="term" value="F:DNA-binding transcription factor activity"/>
    <property type="evidence" value="ECO:0007669"/>
    <property type="project" value="InterPro"/>
</dbReference>
<feature type="region of interest" description="Disordered" evidence="5">
    <location>
        <begin position="388"/>
        <end position="413"/>
    </location>
</feature>
<evidence type="ECO:0000256" key="5">
    <source>
        <dbReference type="SAM" id="MobiDB-lite"/>
    </source>
</evidence>
<evidence type="ECO:0000256" key="3">
    <source>
        <dbReference type="ARBA" id="ARBA00023163"/>
    </source>
</evidence>
<feature type="domain" description="BHLH" evidence="6">
    <location>
        <begin position="401"/>
        <end position="450"/>
    </location>
</feature>
<name>A0A9D4Z7E4_ADICA</name>
<dbReference type="SUPFAM" id="SSF47459">
    <property type="entry name" value="HLH, helix-loop-helix DNA-binding domain"/>
    <property type="match status" value="1"/>
</dbReference>
<dbReference type="OrthoDB" id="1921534at2759"/>
<evidence type="ECO:0000259" key="6">
    <source>
        <dbReference type="PROSITE" id="PS50888"/>
    </source>
</evidence>
<dbReference type="AlphaFoldDB" id="A0A9D4Z7E4"/>
<dbReference type="Proteomes" id="UP000886520">
    <property type="component" value="Chromosome 22"/>
</dbReference>
<comment type="subcellular location">
    <subcellularLocation>
        <location evidence="1">Nucleus</location>
    </subcellularLocation>
</comment>
<dbReference type="PROSITE" id="PS50888">
    <property type="entry name" value="BHLH"/>
    <property type="match status" value="1"/>
</dbReference>